<dbReference type="Gene3D" id="1.20.1280.50">
    <property type="match status" value="1"/>
</dbReference>
<dbReference type="InterPro" id="IPR050942">
    <property type="entry name" value="F-box_BR-signaling"/>
</dbReference>
<proteinExistence type="predicted"/>
<dbReference type="Proteomes" id="UP001054252">
    <property type="component" value="Unassembled WGS sequence"/>
</dbReference>
<keyword evidence="3" id="KW-1185">Reference proteome</keyword>
<dbReference type="PANTHER" id="PTHR44259">
    <property type="entry name" value="OS07G0183000 PROTEIN-RELATED"/>
    <property type="match status" value="1"/>
</dbReference>
<accession>A0AAV5M096</accession>
<dbReference type="AlphaFoldDB" id="A0AAV5M096"/>
<organism evidence="2 3">
    <name type="scientific">Rubroshorea leprosula</name>
    <dbReference type="NCBI Taxonomy" id="152421"/>
    <lineage>
        <taxon>Eukaryota</taxon>
        <taxon>Viridiplantae</taxon>
        <taxon>Streptophyta</taxon>
        <taxon>Embryophyta</taxon>
        <taxon>Tracheophyta</taxon>
        <taxon>Spermatophyta</taxon>
        <taxon>Magnoliopsida</taxon>
        <taxon>eudicotyledons</taxon>
        <taxon>Gunneridae</taxon>
        <taxon>Pentapetalae</taxon>
        <taxon>rosids</taxon>
        <taxon>malvids</taxon>
        <taxon>Malvales</taxon>
        <taxon>Dipterocarpaceae</taxon>
        <taxon>Rubroshorea</taxon>
    </lineage>
</organism>
<sequence>MGVDWTQLPAELLESISKNLKIYADYVRFRAVCRNWRSAVPKIPLDLPPQLPWLVLPPTRSHLTYRAIFDLSTDKLHHLSLPEYSTNPAKRHRGSSEGWLVILDLSPDIILLNPLSRAKVHLPPLSTFPKVTGFNYSHISNEYELQCPYRIRYNRSLQYMRDCFIKKVVLSSSPSKDPNFVAMAIINETMDLAYCRSGSDSWSIIEAAHSFSEDVIYFQGLFYAVNIDGEIAVCDVSGASPQVSFIRTWPLLAVGGDIRYLVGSGDELFLITRHLALEFDDTGLYGHNSGYRTRKFDVFRLDWSVLVWKEVRSLGDEALYIGGNSSLSLQASDFPGCVGNRIYYTDDYSENNFHDGACTGDDMGIYNLGDGSIKPLPSFFFYTLQWPPPVWITPNPC</sequence>
<reference evidence="2 3" key="1">
    <citation type="journal article" date="2021" name="Commun. Biol.">
        <title>The genome of Shorea leprosula (Dipterocarpaceae) highlights the ecological relevance of drought in aseasonal tropical rainforests.</title>
        <authorList>
            <person name="Ng K.K.S."/>
            <person name="Kobayashi M.J."/>
            <person name="Fawcett J.A."/>
            <person name="Hatakeyama M."/>
            <person name="Paape T."/>
            <person name="Ng C.H."/>
            <person name="Ang C.C."/>
            <person name="Tnah L.H."/>
            <person name="Lee C.T."/>
            <person name="Nishiyama T."/>
            <person name="Sese J."/>
            <person name="O'Brien M.J."/>
            <person name="Copetti D."/>
            <person name="Mohd Noor M.I."/>
            <person name="Ong R.C."/>
            <person name="Putra M."/>
            <person name="Sireger I.Z."/>
            <person name="Indrioko S."/>
            <person name="Kosugi Y."/>
            <person name="Izuno A."/>
            <person name="Isagi Y."/>
            <person name="Lee S.L."/>
            <person name="Shimizu K.K."/>
        </authorList>
    </citation>
    <scope>NUCLEOTIDE SEQUENCE [LARGE SCALE GENOMIC DNA]</scope>
    <source>
        <strain evidence="2">214</strain>
    </source>
</reference>
<name>A0AAV5M096_9ROSI</name>
<dbReference type="InterPro" id="IPR001810">
    <property type="entry name" value="F-box_dom"/>
</dbReference>
<gene>
    <name evidence="2" type="ORF">SLEP1_g50511</name>
</gene>
<dbReference type="EMBL" id="BPVZ01000166">
    <property type="protein sequence ID" value="GKV43189.1"/>
    <property type="molecule type" value="Genomic_DNA"/>
</dbReference>
<evidence type="ECO:0000259" key="1">
    <source>
        <dbReference type="SMART" id="SM00256"/>
    </source>
</evidence>
<dbReference type="InterPro" id="IPR005174">
    <property type="entry name" value="KIB1-4_b-propeller"/>
</dbReference>
<dbReference type="PANTHER" id="PTHR44259:SF114">
    <property type="entry name" value="OS06G0707300 PROTEIN"/>
    <property type="match status" value="1"/>
</dbReference>
<evidence type="ECO:0000313" key="2">
    <source>
        <dbReference type="EMBL" id="GKV43189.1"/>
    </source>
</evidence>
<feature type="domain" description="F-box" evidence="1">
    <location>
        <begin position="8"/>
        <end position="49"/>
    </location>
</feature>
<dbReference type="Pfam" id="PF00646">
    <property type="entry name" value="F-box"/>
    <property type="match status" value="1"/>
</dbReference>
<dbReference type="SMART" id="SM00256">
    <property type="entry name" value="FBOX"/>
    <property type="match status" value="1"/>
</dbReference>
<evidence type="ECO:0000313" key="3">
    <source>
        <dbReference type="Proteomes" id="UP001054252"/>
    </source>
</evidence>
<comment type="caution">
    <text evidence="2">The sequence shown here is derived from an EMBL/GenBank/DDBJ whole genome shotgun (WGS) entry which is preliminary data.</text>
</comment>
<dbReference type="Pfam" id="PF03478">
    <property type="entry name" value="Beta-prop_KIB1-4"/>
    <property type="match status" value="1"/>
</dbReference>
<protein>
    <recommendedName>
        <fullName evidence="1">F-box domain-containing protein</fullName>
    </recommendedName>
</protein>